<sequence length="274" mass="29722">MAGHLSGRGDPMTQYSKLSVQPGSTMQDAEVKMLAARALSVLASKATPRPAGVQQHLEALCDAYTSPDEDERHDAILRIRQEGIAPRDIITHIIPETARLLGIHWANDTLSFSEVSIAAARLQETVRALAAKDQVKRHESLGTVLLVVPRPEHHTLGLFVAADRFRRLGYEVDISVSQHPCQISDRVLARRYAMVGATASSRRTLASIKDLVDSVRARVPRKVKVVVGGSVLDQKLDIVALTGADYSAPDAQSALKLCGLTISQDSPLERTTAN</sequence>
<dbReference type="Proteomes" id="UP000281343">
    <property type="component" value="Unassembled WGS sequence"/>
</dbReference>
<dbReference type="SUPFAM" id="SSF52242">
    <property type="entry name" value="Cobalamin (vitamin B12)-binding domain"/>
    <property type="match status" value="1"/>
</dbReference>
<dbReference type="RefSeq" id="WP_121897563.1">
    <property type="nucleotide sequence ID" value="NZ_RCNT01000003.1"/>
</dbReference>
<comment type="caution">
    <text evidence="3">The sequence shown here is derived from an EMBL/GenBank/DDBJ whole genome shotgun (WGS) entry which is preliminary data.</text>
</comment>
<dbReference type="OrthoDB" id="5498228at2"/>
<reference evidence="3 4" key="1">
    <citation type="submission" date="2018-10" db="EMBL/GenBank/DDBJ databases">
        <authorList>
            <person name="Jung H.S."/>
            <person name="Jeon C.O."/>
        </authorList>
    </citation>
    <scope>NUCLEOTIDE SEQUENCE [LARGE SCALE GENOMIC DNA]</scope>
    <source>
        <strain evidence="3 4">MA-7-27</strain>
    </source>
</reference>
<dbReference type="Pfam" id="PF02310">
    <property type="entry name" value="B12-binding"/>
    <property type="match status" value="1"/>
</dbReference>
<feature type="domain" description="B12-binding" evidence="2">
    <location>
        <begin position="141"/>
        <end position="269"/>
    </location>
</feature>
<organism evidence="3 4">
    <name type="scientific">Rhodophyticola porphyridii</name>
    <dbReference type="NCBI Taxonomy" id="1852017"/>
    <lineage>
        <taxon>Bacteria</taxon>
        <taxon>Pseudomonadati</taxon>
        <taxon>Pseudomonadota</taxon>
        <taxon>Alphaproteobacteria</taxon>
        <taxon>Rhodobacterales</taxon>
        <taxon>Roseobacteraceae</taxon>
        <taxon>Rhodophyticola</taxon>
    </lineage>
</organism>
<evidence type="ECO:0000259" key="2">
    <source>
        <dbReference type="PROSITE" id="PS51332"/>
    </source>
</evidence>
<feature type="region of interest" description="Disordered" evidence="1">
    <location>
        <begin position="1"/>
        <end position="22"/>
    </location>
</feature>
<name>A0A3L9Y688_9RHOB</name>
<dbReference type="InterPro" id="IPR036724">
    <property type="entry name" value="Cobalamin-bd_sf"/>
</dbReference>
<dbReference type="Gene3D" id="3.40.50.280">
    <property type="entry name" value="Cobalamin-binding domain"/>
    <property type="match status" value="1"/>
</dbReference>
<dbReference type="PROSITE" id="PS51332">
    <property type="entry name" value="B12_BINDING"/>
    <property type="match status" value="1"/>
</dbReference>
<accession>A0A3L9Y688</accession>
<dbReference type="EMBL" id="RCNT01000003">
    <property type="protein sequence ID" value="RMA42778.1"/>
    <property type="molecule type" value="Genomic_DNA"/>
</dbReference>
<keyword evidence="4" id="KW-1185">Reference proteome</keyword>
<dbReference type="InterPro" id="IPR006158">
    <property type="entry name" value="Cobalamin-bd"/>
</dbReference>
<dbReference type="GO" id="GO:0046872">
    <property type="term" value="F:metal ion binding"/>
    <property type="evidence" value="ECO:0007669"/>
    <property type="project" value="InterPro"/>
</dbReference>
<evidence type="ECO:0000256" key="1">
    <source>
        <dbReference type="SAM" id="MobiDB-lite"/>
    </source>
</evidence>
<proteinExistence type="predicted"/>
<protein>
    <recommendedName>
        <fullName evidence="2">B12-binding domain-containing protein</fullName>
    </recommendedName>
</protein>
<dbReference type="GO" id="GO:0031419">
    <property type="term" value="F:cobalamin binding"/>
    <property type="evidence" value="ECO:0007669"/>
    <property type="project" value="InterPro"/>
</dbReference>
<evidence type="ECO:0000313" key="4">
    <source>
        <dbReference type="Proteomes" id="UP000281343"/>
    </source>
</evidence>
<gene>
    <name evidence="3" type="ORF">D9R08_08340</name>
</gene>
<evidence type="ECO:0000313" key="3">
    <source>
        <dbReference type="EMBL" id="RMA42778.1"/>
    </source>
</evidence>
<dbReference type="AlphaFoldDB" id="A0A3L9Y688"/>
<feature type="compositionally biased region" description="Polar residues" evidence="1">
    <location>
        <begin position="13"/>
        <end position="22"/>
    </location>
</feature>